<dbReference type="STRING" id="398673.A0A2P4ZPC0"/>
<dbReference type="AlphaFoldDB" id="A0A2P4ZPC0"/>
<dbReference type="Proteomes" id="UP000054821">
    <property type="component" value="Unassembled WGS sequence"/>
</dbReference>
<dbReference type="InterPro" id="IPR027417">
    <property type="entry name" value="P-loop_NTPase"/>
</dbReference>
<comment type="caution">
    <text evidence="1">The sequence shown here is derived from an EMBL/GenBank/DDBJ whole genome shotgun (WGS) entry which is preliminary data.</text>
</comment>
<reference evidence="1 2" key="1">
    <citation type="journal article" date="2016" name="Genome Announc.">
        <title>Draft Whole-Genome Sequence of Trichoderma gamsii T6085, a Promising Biocontrol Agent of Fusarium Head Blight on Wheat.</title>
        <authorList>
            <person name="Baroncelli R."/>
            <person name="Zapparata A."/>
            <person name="Piaggeschi G."/>
            <person name="Sarrocco S."/>
            <person name="Vannacci G."/>
        </authorList>
    </citation>
    <scope>NUCLEOTIDE SEQUENCE [LARGE SCALE GENOMIC DNA]</scope>
    <source>
        <strain evidence="1 2">T6085</strain>
    </source>
</reference>
<accession>A0A2P4ZPC0</accession>
<evidence type="ECO:0000313" key="2">
    <source>
        <dbReference type="Proteomes" id="UP000054821"/>
    </source>
</evidence>
<name>A0A2P4ZPC0_9HYPO</name>
<protein>
    <submittedName>
        <fullName evidence="1">Uncharacterized protein</fullName>
    </submittedName>
</protein>
<evidence type="ECO:0000313" key="1">
    <source>
        <dbReference type="EMBL" id="PON26140.1"/>
    </source>
</evidence>
<dbReference type="RefSeq" id="XP_024405704.1">
    <property type="nucleotide sequence ID" value="XM_024549572.1"/>
</dbReference>
<keyword evidence="2" id="KW-1185">Reference proteome</keyword>
<sequence>MIPTLVSTAKPGPRPVLWINGFPGTGKLTIARELARIHIPSILIDNHQLIDPVAAKFSRDHPRYQIERKLRRAWAFENFVWEPTRLLEAVIFTDFQSDNELGTKTAQEYCDAAQKAGRPFIPVYLSCEAETNIIRATSAERHSGNYIKIDLP</sequence>
<organism evidence="1 2">
    <name type="scientific">Trichoderma gamsii</name>
    <dbReference type="NCBI Taxonomy" id="398673"/>
    <lineage>
        <taxon>Eukaryota</taxon>
        <taxon>Fungi</taxon>
        <taxon>Dikarya</taxon>
        <taxon>Ascomycota</taxon>
        <taxon>Pezizomycotina</taxon>
        <taxon>Sordariomycetes</taxon>
        <taxon>Hypocreomycetidae</taxon>
        <taxon>Hypocreales</taxon>
        <taxon>Hypocreaceae</taxon>
        <taxon>Trichoderma</taxon>
    </lineage>
</organism>
<dbReference type="GeneID" id="36347561"/>
<proteinExistence type="predicted"/>
<gene>
    <name evidence="1" type="ORF">TGAM01_v205084</name>
</gene>
<dbReference type="SUPFAM" id="SSF52540">
    <property type="entry name" value="P-loop containing nucleoside triphosphate hydrolases"/>
    <property type="match status" value="1"/>
</dbReference>
<dbReference type="Gene3D" id="3.40.50.300">
    <property type="entry name" value="P-loop containing nucleotide triphosphate hydrolases"/>
    <property type="match status" value="1"/>
</dbReference>
<dbReference type="EMBL" id="JPDN02000015">
    <property type="protein sequence ID" value="PON26140.1"/>
    <property type="molecule type" value="Genomic_DNA"/>
</dbReference>